<dbReference type="OrthoDB" id="25887at2759"/>
<protein>
    <recommendedName>
        <fullName evidence="8">NSFL1 cofactor p47</fullName>
    </recommendedName>
</protein>
<evidence type="ECO:0000259" key="3">
    <source>
        <dbReference type="PROSITE" id="PS50033"/>
    </source>
</evidence>
<dbReference type="RefSeq" id="XP_024385512.1">
    <property type="nucleotide sequence ID" value="XM_024529744.2"/>
</dbReference>
<dbReference type="PROSITE" id="PS51399">
    <property type="entry name" value="SEP"/>
    <property type="match status" value="1"/>
</dbReference>
<dbReference type="InterPro" id="IPR001012">
    <property type="entry name" value="UBX_dom"/>
</dbReference>
<dbReference type="GO" id="GO:0031468">
    <property type="term" value="P:nuclear membrane reassembly"/>
    <property type="evidence" value="ECO:0000318"/>
    <property type="project" value="GO_Central"/>
</dbReference>
<dbReference type="EMBL" id="ABEU02000009">
    <property type="protein sequence ID" value="PNR47675.1"/>
    <property type="molecule type" value="Genomic_DNA"/>
</dbReference>
<dbReference type="PANTHER" id="PTHR23333:SF20">
    <property type="entry name" value="NSFL1 COFACTOR P47"/>
    <property type="match status" value="1"/>
</dbReference>
<dbReference type="FunCoup" id="A0A2K1K1L9">
    <property type="interactions" value="4835"/>
</dbReference>
<dbReference type="InterPro" id="IPR012989">
    <property type="entry name" value="SEP_domain"/>
</dbReference>
<reference evidence="5 7" key="2">
    <citation type="journal article" date="2018" name="Plant J.">
        <title>The Physcomitrella patens chromosome-scale assembly reveals moss genome structure and evolution.</title>
        <authorList>
            <person name="Lang D."/>
            <person name="Ullrich K.K."/>
            <person name="Murat F."/>
            <person name="Fuchs J."/>
            <person name="Jenkins J."/>
            <person name="Haas F.B."/>
            <person name="Piednoel M."/>
            <person name="Gundlach H."/>
            <person name="Van Bel M."/>
            <person name="Meyberg R."/>
            <person name="Vives C."/>
            <person name="Morata J."/>
            <person name="Symeonidi A."/>
            <person name="Hiss M."/>
            <person name="Muchero W."/>
            <person name="Kamisugi Y."/>
            <person name="Saleh O."/>
            <person name="Blanc G."/>
            <person name="Decker E.L."/>
            <person name="van Gessel N."/>
            <person name="Grimwood J."/>
            <person name="Hayes R.D."/>
            <person name="Graham S.W."/>
            <person name="Gunter L.E."/>
            <person name="McDaniel S.F."/>
            <person name="Hoernstein S.N.W."/>
            <person name="Larsson A."/>
            <person name="Li F.W."/>
            <person name="Perroud P.F."/>
            <person name="Phillips J."/>
            <person name="Ranjan P."/>
            <person name="Rokshar D.S."/>
            <person name="Rothfels C.J."/>
            <person name="Schneider L."/>
            <person name="Shu S."/>
            <person name="Stevenson D.W."/>
            <person name="Thummler F."/>
            <person name="Tillich M."/>
            <person name="Villarreal Aguilar J.C."/>
            <person name="Widiez T."/>
            <person name="Wong G.K."/>
            <person name="Wymore A."/>
            <person name="Zhang Y."/>
            <person name="Zimmer A.D."/>
            <person name="Quatrano R.S."/>
            <person name="Mayer K.F.X."/>
            <person name="Goodstein D."/>
            <person name="Casacuberta J.M."/>
            <person name="Vandepoele K."/>
            <person name="Reski R."/>
            <person name="Cuming A.C."/>
            <person name="Tuskan G.A."/>
            <person name="Maumus F."/>
            <person name="Salse J."/>
            <person name="Schmutz J."/>
            <person name="Rensing S.A."/>
        </authorList>
    </citation>
    <scope>NUCLEOTIDE SEQUENCE [LARGE SCALE GENOMIC DNA]</scope>
    <source>
        <strain evidence="6 7">cv. Gransden 2004</strain>
    </source>
</reference>
<dbReference type="GO" id="GO:0005829">
    <property type="term" value="C:cytosol"/>
    <property type="evidence" value="ECO:0000318"/>
    <property type="project" value="GO_Central"/>
</dbReference>
<evidence type="ECO:0000313" key="6">
    <source>
        <dbReference type="EnsemblPlants" id="Pp3c9_1990V3.1"/>
    </source>
</evidence>
<dbReference type="FunFam" id="3.30.420.210:FF:000005">
    <property type="entry name" value="Plant UBX domain-containing protein 4"/>
    <property type="match status" value="1"/>
</dbReference>
<dbReference type="SMART" id="SM00553">
    <property type="entry name" value="SEP"/>
    <property type="match status" value="1"/>
</dbReference>
<dbReference type="OMA" id="NKDHTDK"/>
<keyword evidence="1" id="KW-0833">Ubl conjugation pathway</keyword>
<dbReference type="Gene3D" id="3.10.20.90">
    <property type="entry name" value="Phosphatidylinositol 3-kinase Catalytic Subunit, Chain A, domain 1"/>
    <property type="match status" value="1"/>
</dbReference>
<dbReference type="KEGG" id="ppp:112287090"/>
<dbReference type="Pfam" id="PF14555">
    <property type="entry name" value="UBA_4"/>
    <property type="match status" value="1"/>
</dbReference>
<dbReference type="EnsemblPlants" id="Pp3c9_1990V3.2">
    <property type="protein sequence ID" value="Pp3c9_1990V3.2"/>
    <property type="gene ID" value="Pp3c9_1990"/>
</dbReference>
<dbReference type="SUPFAM" id="SSF46934">
    <property type="entry name" value="UBA-like"/>
    <property type="match status" value="1"/>
</dbReference>
<feature type="compositionally biased region" description="Polar residues" evidence="2">
    <location>
        <begin position="201"/>
        <end position="216"/>
    </location>
</feature>
<feature type="compositionally biased region" description="Low complexity" evidence="2">
    <location>
        <begin position="226"/>
        <end position="237"/>
    </location>
</feature>
<dbReference type="Proteomes" id="UP000006727">
    <property type="component" value="Chromosome 9"/>
</dbReference>
<dbReference type="InterPro" id="IPR009060">
    <property type="entry name" value="UBA-like_sf"/>
</dbReference>
<evidence type="ECO:0000256" key="2">
    <source>
        <dbReference type="SAM" id="MobiDB-lite"/>
    </source>
</evidence>
<evidence type="ECO:0000313" key="7">
    <source>
        <dbReference type="Proteomes" id="UP000006727"/>
    </source>
</evidence>
<dbReference type="GO" id="GO:0000045">
    <property type="term" value="P:autophagosome assembly"/>
    <property type="evidence" value="ECO:0000318"/>
    <property type="project" value="GO_Central"/>
</dbReference>
<dbReference type="CDD" id="cd14348">
    <property type="entry name" value="UBA_p47"/>
    <property type="match status" value="1"/>
</dbReference>
<feature type="domain" description="UBX" evidence="3">
    <location>
        <begin position="358"/>
        <end position="435"/>
    </location>
</feature>
<sequence>MGGGEQDDVVSSFLGVTGATDAQARFFLESANWELDAALISFFEASDDGMSGGGLPAVARTEREEDDDEEMSFPSAPVPAQAQDQGLGQVPDGWPARSTGAGVTQGQGRFPGSGQPKGKEKKKGSSSGRGGITTLSDLGRQAESDEDSDEGPQEYYTGGEKSGMMVQDPSKRGPRDVDAMFDRVRRFGAQEGRAEPPQPPSSSNRSGAFAGSSRTLSGEPRQSEQPAPTASPARPGARAPPEPVFHTITFWRNGFTVDDGPLRRLDDPANEPFLDSINKGECPKELEPADRSTQVHVNLVKKEEEWEAPPQPKYVAFGGTGRTLGSSAPAPVSESLAASAASGLEAANQPIQGLVVDESKPSTSIQLRLSDGTRMVARFNHTHTIADIRGFIDAARPGNVGPYSLQAMGFPPKPLTDMKQSVEAASLFNAVVIQKAL</sequence>
<dbReference type="PANTHER" id="PTHR23333">
    <property type="entry name" value="UBX DOMAIN CONTAINING PROTEIN"/>
    <property type="match status" value="1"/>
</dbReference>
<reference evidence="5 7" key="1">
    <citation type="journal article" date="2008" name="Science">
        <title>The Physcomitrella genome reveals evolutionary insights into the conquest of land by plants.</title>
        <authorList>
            <person name="Rensing S."/>
            <person name="Lang D."/>
            <person name="Zimmer A."/>
            <person name="Terry A."/>
            <person name="Salamov A."/>
            <person name="Shapiro H."/>
            <person name="Nishiyama T."/>
            <person name="Perroud P.-F."/>
            <person name="Lindquist E."/>
            <person name="Kamisugi Y."/>
            <person name="Tanahashi T."/>
            <person name="Sakakibara K."/>
            <person name="Fujita T."/>
            <person name="Oishi K."/>
            <person name="Shin-I T."/>
            <person name="Kuroki Y."/>
            <person name="Toyoda A."/>
            <person name="Suzuki Y."/>
            <person name="Hashimoto A."/>
            <person name="Yamaguchi K."/>
            <person name="Sugano A."/>
            <person name="Kohara Y."/>
            <person name="Fujiyama A."/>
            <person name="Anterola A."/>
            <person name="Aoki S."/>
            <person name="Ashton N."/>
            <person name="Barbazuk W.B."/>
            <person name="Barker E."/>
            <person name="Bennetzen J."/>
            <person name="Bezanilla M."/>
            <person name="Blankenship R."/>
            <person name="Cho S.H."/>
            <person name="Dutcher S."/>
            <person name="Estelle M."/>
            <person name="Fawcett J.A."/>
            <person name="Gundlach H."/>
            <person name="Hanada K."/>
            <person name="Heyl A."/>
            <person name="Hicks K.A."/>
            <person name="Hugh J."/>
            <person name="Lohr M."/>
            <person name="Mayer K."/>
            <person name="Melkozernov A."/>
            <person name="Murata T."/>
            <person name="Nelson D."/>
            <person name="Pils B."/>
            <person name="Prigge M."/>
            <person name="Reiss B."/>
            <person name="Renner T."/>
            <person name="Rombauts S."/>
            <person name="Rushton P."/>
            <person name="Sanderfoot A."/>
            <person name="Schween G."/>
            <person name="Shiu S.-H."/>
            <person name="Stueber K."/>
            <person name="Theodoulou F.L."/>
            <person name="Tu H."/>
            <person name="Van de Peer Y."/>
            <person name="Verrier P.J."/>
            <person name="Waters E."/>
            <person name="Wood A."/>
            <person name="Yang L."/>
            <person name="Cove D."/>
            <person name="Cuming A."/>
            <person name="Hasebe M."/>
            <person name="Lucas S."/>
            <person name="Mishler D.B."/>
            <person name="Reski R."/>
            <person name="Grigoriev I."/>
            <person name="Quatrano R.S."/>
            <person name="Boore J.L."/>
        </authorList>
    </citation>
    <scope>NUCLEOTIDE SEQUENCE [LARGE SCALE GENOMIC DNA]</scope>
    <source>
        <strain evidence="6 7">cv. Gransden 2004</strain>
    </source>
</reference>
<dbReference type="Pfam" id="PF00789">
    <property type="entry name" value="UBX"/>
    <property type="match status" value="1"/>
</dbReference>
<dbReference type="Gramene" id="Pp3c9_1990V3.2">
    <property type="protein sequence ID" value="Pp3c9_1990V3.2"/>
    <property type="gene ID" value="Pp3c9_1990"/>
</dbReference>
<dbReference type="STRING" id="3218.A0A2K1K1L9"/>
<organism evidence="5">
    <name type="scientific">Physcomitrium patens</name>
    <name type="common">Spreading-leaved earth moss</name>
    <name type="synonym">Physcomitrella patens</name>
    <dbReference type="NCBI Taxonomy" id="3218"/>
    <lineage>
        <taxon>Eukaryota</taxon>
        <taxon>Viridiplantae</taxon>
        <taxon>Streptophyta</taxon>
        <taxon>Embryophyta</taxon>
        <taxon>Bryophyta</taxon>
        <taxon>Bryophytina</taxon>
        <taxon>Bryopsida</taxon>
        <taxon>Funariidae</taxon>
        <taxon>Funariales</taxon>
        <taxon>Funariaceae</taxon>
        <taxon>Physcomitrium</taxon>
    </lineage>
</organism>
<feature type="domain" description="SEP" evidence="4">
    <location>
        <begin position="243"/>
        <end position="307"/>
    </location>
</feature>
<dbReference type="GO" id="GO:0051117">
    <property type="term" value="F:ATPase binding"/>
    <property type="evidence" value="ECO:0007669"/>
    <property type="project" value="UniProtKB-ARBA"/>
</dbReference>
<proteinExistence type="predicted"/>
<dbReference type="PROSITE" id="PS50033">
    <property type="entry name" value="UBX"/>
    <property type="match status" value="1"/>
</dbReference>
<dbReference type="AlphaFoldDB" id="A0A2K1K1L9"/>
<dbReference type="CDD" id="cd01770">
    <property type="entry name" value="UBX_UBXN2"/>
    <property type="match status" value="1"/>
</dbReference>
<dbReference type="GO" id="GO:0043130">
    <property type="term" value="F:ubiquitin binding"/>
    <property type="evidence" value="ECO:0000318"/>
    <property type="project" value="GO_Central"/>
</dbReference>
<dbReference type="SUPFAM" id="SSF54236">
    <property type="entry name" value="Ubiquitin-like"/>
    <property type="match status" value="1"/>
</dbReference>
<dbReference type="EnsemblPlants" id="Pp3c9_1990V3.1">
    <property type="protein sequence ID" value="Pp3c9_1990V3.1"/>
    <property type="gene ID" value="Pp3c9_1990"/>
</dbReference>
<dbReference type="SUPFAM" id="SSF102848">
    <property type="entry name" value="NSFL1 (p97 ATPase) cofactor p47, SEP domain"/>
    <property type="match status" value="1"/>
</dbReference>
<dbReference type="InterPro" id="IPR029071">
    <property type="entry name" value="Ubiquitin-like_domsf"/>
</dbReference>
<name>A0A2K1K1L9_PHYPA</name>
<accession>A0A2K1K1L9</accession>
<dbReference type="SMART" id="SM00166">
    <property type="entry name" value="UBX"/>
    <property type="match status" value="1"/>
</dbReference>
<dbReference type="GO" id="GO:0043161">
    <property type="term" value="P:proteasome-mediated ubiquitin-dependent protein catabolic process"/>
    <property type="evidence" value="ECO:0000318"/>
    <property type="project" value="GO_Central"/>
</dbReference>
<dbReference type="Gene3D" id="3.30.420.210">
    <property type="entry name" value="SEP domain"/>
    <property type="match status" value="1"/>
</dbReference>
<dbReference type="GO" id="GO:0007030">
    <property type="term" value="P:Golgi organization"/>
    <property type="evidence" value="ECO:0000318"/>
    <property type="project" value="GO_Central"/>
</dbReference>
<dbReference type="InterPro" id="IPR036241">
    <property type="entry name" value="NSFL1C_SEP_dom_sf"/>
</dbReference>
<evidence type="ECO:0000313" key="5">
    <source>
        <dbReference type="EMBL" id="PNR47675.1"/>
    </source>
</evidence>
<dbReference type="PaxDb" id="3218-PP1S90_180V6.1"/>
<feature type="region of interest" description="Disordered" evidence="2">
    <location>
        <begin position="45"/>
        <end position="245"/>
    </location>
</feature>
<feature type="compositionally biased region" description="Basic and acidic residues" evidence="2">
    <location>
        <begin position="169"/>
        <end position="185"/>
    </location>
</feature>
<dbReference type="GO" id="GO:0061025">
    <property type="term" value="P:membrane fusion"/>
    <property type="evidence" value="ECO:0000318"/>
    <property type="project" value="GO_Central"/>
</dbReference>
<evidence type="ECO:0000259" key="4">
    <source>
        <dbReference type="PROSITE" id="PS51399"/>
    </source>
</evidence>
<dbReference type="Pfam" id="PF08059">
    <property type="entry name" value="SEP"/>
    <property type="match status" value="1"/>
</dbReference>
<gene>
    <name evidence="6" type="primary">LOC112287090</name>
    <name evidence="5" type="ORF">PHYPA_012148</name>
</gene>
<dbReference type="GeneID" id="112287090"/>
<keyword evidence="7" id="KW-1185">Reference proteome</keyword>
<dbReference type="GO" id="GO:0005634">
    <property type="term" value="C:nucleus"/>
    <property type="evidence" value="ECO:0000318"/>
    <property type="project" value="GO_Central"/>
</dbReference>
<dbReference type="Gramene" id="Pp3c9_1990V3.1">
    <property type="protein sequence ID" value="Pp3c9_1990V3.1"/>
    <property type="gene ID" value="Pp3c9_1990"/>
</dbReference>
<dbReference type="Gene3D" id="1.10.8.10">
    <property type="entry name" value="DNA helicase RuvA subunit, C-terminal domain"/>
    <property type="match status" value="1"/>
</dbReference>
<evidence type="ECO:0000256" key="1">
    <source>
        <dbReference type="ARBA" id="ARBA00022786"/>
    </source>
</evidence>
<evidence type="ECO:0008006" key="8">
    <source>
        <dbReference type="Google" id="ProtNLM"/>
    </source>
</evidence>
<dbReference type="FunFam" id="3.10.20.90:FF:000179">
    <property type="entry name" value="Plant UBX domain-containing protein 4"/>
    <property type="match status" value="1"/>
</dbReference>
<reference evidence="6" key="3">
    <citation type="submission" date="2020-12" db="UniProtKB">
        <authorList>
            <consortium name="EnsemblPlants"/>
        </authorList>
    </citation>
    <scope>IDENTIFICATION</scope>
</reference>